<sequence length="512" mass="57437">MFYPAQPRHDMNDVPTPPRINRGSLQELIGGLSDGIILVKPDGTIVWANESALDMHRVDAIEALGADARDYRRRFTLRYRNNHLLEEGQYPLERLLTGETIDDVTVEISPADDLDLVWVHTVRSMIISDGTDKPDVLALILRDETPRFEAEERFERSFNANPAPGLICRLDDHRFIRVNEGFLEMTGFSKEDVVGKTVEAIGLFSNCDTGEDALTKLGEGRVIRHREALVPLPDGGDRLVIVAGEPISVVEEPCMLFTFADLDARRKAQNALRQSEERFSKSFKLSPAPAAISRLDDFVFTEVNDAFLQISGYGATEITGRTASDLRLWEDVAARRALEEKLRDNIFVRNETWRMRQKDGGMADCLVSAERVEINDEQCVIWALQDVTERRRSEAQLVEAIESVMADTSWFSRSIVDRLATLKHQSTAAPTAQLMELSDREREILGLICNGQSDAEMSDTLHLSKNTIRNHIASLYGKIGVNRRAAAVIWARERGFTGVTDAKAKAKAKSKK</sequence>
<gene>
    <name evidence="4" type="ORF">RRU01S_02_01100</name>
</gene>
<dbReference type="PANTHER" id="PTHR43214">
    <property type="entry name" value="TWO-COMPONENT RESPONSE REGULATOR"/>
    <property type="match status" value="1"/>
</dbReference>
<dbReference type="PANTHER" id="PTHR43214:SF38">
    <property type="entry name" value="NITRATE_NITRITE RESPONSE REGULATOR PROTEIN NARL"/>
    <property type="match status" value="1"/>
</dbReference>
<dbReference type="eggNOG" id="COG2197">
    <property type="taxonomic scope" value="Bacteria"/>
</dbReference>
<dbReference type="SMART" id="SM00421">
    <property type="entry name" value="HTH_LUXR"/>
    <property type="match status" value="1"/>
</dbReference>
<dbReference type="SMART" id="SM00091">
    <property type="entry name" value="PAS"/>
    <property type="match status" value="3"/>
</dbReference>
<organism evidence="4 5">
    <name type="scientific">Agrobacterium rubi TR3 = NBRC 13261</name>
    <dbReference type="NCBI Taxonomy" id="1368415"/>
    <lineage>
        <taxon>Bacteria</taxon>
        <taxon>Pseudomonadati</taxon>
        <taxon>Pseudomonadota</taxon>
        <taxon>Alphaproteobacteria</taxon>
        <taxon>Hyphomicrobiales</taxon>
        <taxon>Rhizobiaceae</taxon>
        <taxon>Rhizobium/Agrobacterium group</taxon>
        <taxon>Agrobacterium</taxon>
    </lineage>
</organism>
<proteinExistence type="predicted"/>
<dbReference type="GO" id="GO:0003677">
    <property type="term" value="F:DNA binding"/>
    <property type="evidence" value="ECO:0007669"/>
    <property type="project" value="UniProtKB-KW"/>
</dbReference>
<dbReference type="NCBIfam" id="TIGR00229">
    <property type="entry name" value="sensory_box"/>
    <property type="match status" value="2"/>
</dbReference>
<dbReference type="PROSITE" id="PS50112">
    <property type="entry name" value="PAS"/>
    <property type="match status" value="1"/>
</dbReference>
<evidence type="ECO:0000256" key="1">
    <source>
        <dbReference type="ARBA" id="ARBA00023125"/>
    </source>
</evidence>
<dbReference type="InterPro" id="IPR035965">
    <property type="entry name" value="PAS-like_dom_sf"/>
</dbReference>
<evidence type="ECO:0000259" key="2">
    <source>
        <dbReference type="PROSITE" id="PS50043"/>
    </source>
</evidence>
<comment type="caution">
    <text evidence="4">The sequence shown here is derived from an EMBL/GenBank/DDBJ whole genome shotgun (WGS) entry which is preliminary data.</text>
</comment>
<protein>
    <submittedName>
        <fullName evidence="4">Putative LuxR family transcriptional regulator</fullName>
    </submittedName>
</protein>
<keyword evidence="1" id="KW-0238">DNA-binding</keyword>
<dbReference type="InterPro" id="IPR000014">
    <property type="entry name" value="PAS"/>
</dbReference>
<dbReference type="GO" id="GO:0006355">
    <property type="term" value="P:regulation of DNA-templated transcription"/>
    <property type="evidence" value="ECO:0007669"/>
    <property type="project" value="InterPro"/>
</dbReference>
<dbReference type="CDD" id="cd00130">
    <property type="entry name" value="PAS"/>
    <property type="match status" value="2"/>
</dbReference>
<dbReference type="InterPro" id="IPR039420">
    <property type="entry name" value="WalR-like"/>
</dbReference>
<evidence type="ECO:0000259" key="3">
    <source>
        <dbReference type="PROSITE" id="PS50112"/>
    </source>
</evidence>
<dbReference type="InterPro" id="IPR036388">
    <property type="entry name" value="WH-like_DNA-bd_sf"/>
</dbReference>
<dbReference type="PROSITE" id="PS50043">
    <property type="entry name" value="HTH_LUXR_2"/>
    <property type="match status" value="1"/>
</dbReference>
<dbReference type="Pfam" id="PF13188">
    <property type="entry name" value="PAS_8"/>
    <property type="match status" value="1"/>
</dbReference>
<dbReference type="InterPro" id="IPR000792">
    <property type="entry name" value="Tscrpt_reg_LuxR_C"/>
</dbReference>
<feature type="domain" description="HTH luxR-type" evidence="2">
    <location>
        <begin position="430"/>
        <end position="495"/>
    </location>
</feature>
<dbReference type="Pfam" id="PF00196">
    <property type="entry name" value="GerE"/>
    <property type="match status" value="1"/>
</dbReference>
<dbReference type="AlphaFoldDB" id="A0A081CQ36"/>
<feature type="domain" description="PAS" evidence="3">
    <location>
        <begin position="150"/>
        <end position="197"/>
    </location>
</feature>
<accession>A0A081CQ36</accession>
<dbReference type="PRINTS" id="PR00038">
    <property type="entry name" value="HTHLUXR"/>
</dbReference>
<dbReference type="SUPFAM" id="SSF46894">
    <property type="entry name" value="C-terminal effector domain of the bipartite response regulators"/>
    <property type="match status" value="1"/>
</dbReference>
<reference evidence="4 5" key="1">
    <citation type="submission" date="2014-08" db="EMBL/GenBank/DDBJ databases">
        <title>Whole genome shotgun sequence of Rhizobium rubi NBRC 13261.</title>
        <authorList>
            <person name="Katano-Makiyama Y."/>
            <person name="Hosoyama A."/>
            <person name="Hashimoto M."/>
            <person name="Hosoyama Y."/>
            <person name="Noguchi M."/>
            <person name="Tsuchikane K."/>
            <person name="Uohara A."/>
            <person name="Ohji S."/>
            <person name="Ichikawa N."/>
            <person name="Kimura A."/>
            <person name="Yamazoe A."/>
            <person name="Fujita N."/>
        </authorList>
    </citation>
    <scope>NUCLEOTIDE SEQUENCE [LARGE SCALE GENOMIC DNA]</scope>
    <source>
        <strain evidence="4 5">NBRC 13261</strain>
    </source>
</reference>
<dbReference type="SUPFAM" id="SSF55785">
    <property type="entry name" value="PYP-like sensor domain (PAS domain)"/>
    <property type="match status" value="3"/>
</dbReference>
<dbReference type="Proteomes" id="UP000028701">
    <property type="component" value="Unassembled WGS sequence"/>
</dbReference>
<dbReference type="Gene3D" id="1.10.10.10">
    <property type="entry name" value="Winged helix-like DNA-binding domain superfamily/Winged helix DNA-binding domain"/>
    <property type="match status" value="1"/>
</dbReference>
<dbReference type="Gene3D" id="3.30.450.20">
    <property type="entry name" value="PAS domain"/>
    <property type="match status" value="3"/>
</dbReference>
<evidence type="ECO:0000313" key="5">
    <source>
        <dbReference type="Proteomes" id="UP000028701"/>
    </source>
</evidence>
<name>A0A081CQ36_9HYPH</name>
<dbReference type="InterPro" id="IPR016032">
    <property type="entry name" value="Sig_transdc_resp-reg_C-effctor"/>
</dbReference>
<dbReference type="EMBL" id="BBJU01000002">
    <property type="protein sequence ID" value="GAK68782.1"/>
    <property type="molecule type" value="Genomic_DNA"/>
</dbReference>
<dbReference type="Pfam" id="PF13426">
    <property type="entry name" value="PAS_9"/>
    <property type="match status" value="2"/>
</dbReference>
<dbReference type="CDD" id="cd06170">
    <property type="entry name" value="LuxR_C_like"/>
    <property type="match status" value="1"/>
</dbReference>
<evidence type="ECO:0000313" key="4">
    <source>
        <dbReference type="EMBL" id="GAK68782.1"/>
    </source>
</evidence>